<accession>A0ABM5M929</accession>
<evidence type="ECO:0000313" key="2">
    <source>
        <dbReference type="Proteomes" id="UP000000490"/>
    </source>
</evidence>
<keyword evidence="2" id="KW-1185">Reference proteome</keyword>
<gene>
    <name evidence="1" type="ordered locus">F7308_0789</name>
</gene>
<dbReference type="Proteomes" id="UP000000490">
    <property type="component" value="Chromosome"/>
</dbReference>
<reference evidence="1" key="1">
    <citation type="submission" date="2011-05" db="EMBL/GenBank/DDBJ databases">
        <authorList>
            <person name="Kuske C.R."/>
            <person name="Challacombe J.F."/>
            <person name="Siddaramappa S."/>
            <person name="Petersen J.M."/>
            <person name="Bruce D.C."/>
        </authorList>
    </citation>
    <scope>NUCLEOTIDE SEQUENCE</scope>
    <source>
        <strain evidence="1">TX077308</strain>
    </source>
</reference>
<dbReference type="EMBL" id="CP002872">
    <property type="protein sequence ID" value="AEI35716.1"/>
    <property type="molecule type" value="Genomic_DNA"/>
</dbReference>
<evidence type="ECO:0000313" key="1">
    <source>
        <dbReference type="EMBL" id="AEI35716.1"/>
    </source>
</evidence>
<proteinExistence type="predicted"/>
<protein>
    <submittedName>
        <fullName evidence="1">Uncharacterized protein</fullName>
    </submittedName>
</protein>
<name>A0ABM5M929_FRAST</name>
<sequence length="39" mass="4611">MDILYIKIRVANLSYIDSPYQNLIDVVWIMLLRKCLVLA</sequence>
<organism evidence="1 2">
    <name type="scientific">Francisella salina</name>
    <dbReference type="NCBI Taxonomy" id="573569"/>
    <lineage>
        <taxon>Bacteria</taxon>
        <taxon>Pseudomonadati</taxon>
        <taxon>Pseudomonadota</taxon>
        <taxon>Gammaproteobacteria</taxon>
        <taxon>Thiotrichales</taxon>
        <taxon>Francisellaceae</taxon>
        <taxon>Francisella</taxon>
    </lineage>
</organism>